<organism evidence="1">
    <name type="scientific">marine metagenome</name>
    <dbReference type="NCBI Taxonomy" id="408172"/>
    <lineage>
        <taxon>unclassified sequences</taxon>
        <taxon>metagenomes</taxon>
        <taxon>ecological metagenomes</taxon>
    </lineage>
</organism>
<reference evidence="1" key="1">
    <citation type="submission" date="2018-05" db="EMBL/GenBank/DDBJ databases">
        <authorList>
            <person name="Lanie J.A."/>
            <person name="Ng W.-L."/>
            <person name="Kazmierczak K.M."/>
            <person name="Andrzejewski T.M."/>
            <person name="Davidsen T.M."/>
            <person name="Wayne K.J."/>
            <person name="Tettelin H."/>
            <person name="Glass J.I."/>
            <person name="Rusch D."/>
            <person name="Podicherti R."/>
            <person name="Tsui H.-C.T."/>
            <person name="Winkler M.E."/>
        </authorList>
    </citation>
    <scope>NUCLEOTIDE SEQUENCE</scope>
</reference>
<evidence type="ECO:0000313" key="1">
    <source>
        <dbReference type="EMBL" id="SVE14172.1"/>
    </source>
</evidence>
<name>A0A383B2J1_9ZZZZ</name>
<accession>A0A383B2J1</accession>
<gene>
    <name evidence="1" type="ORF">METZ01_LOCUS467026</name>
</gene>
<dbReference type="AlphaFoldDB" id="A0A383B2J1"/>
<proteinExistence type="predicted"/>
<protein>
    <submittedName>
        <fullName evidence="1">Uncharacterized protein</fullName>
    </submittedName>
</protein>
<sequence length="142" mass="16562">MKKQFSIFLLIFFVSANINAEISGVNIGDLTQLYKEQITKILVGNKLFGHYDDGDYRGPVEEIHYQNGDYEIIADGTTYRGKWKTINNQICYKQRDWIQFECVLVYVGFNDGMKLYFVEKVDRSVVYVAGIIYEEIYKAIKL</sequence>
<dbReference type="EMBL" id="UINC01196938">
    <property type="protein sequence ID" value="SVE14172.1"/>
    <property type="molecule type" value="Genomic_DNA"/>
</dbReference>